<dbReference type="OrthoDB" id="4708870at2759"/>
<dbReference type="STRING" id="1081105.A0A167ANB5"/>
<dbReference type="OMA" id="LFEWTRF"/>
<dbReference type="EMBL" id="AZHC01000023">
    <property type="protein sequence ID" value="OAA39100.1"/>
    <property type="molecule type" value="Genomic_DNA"/>
</dbReference>
<comment type="caution">
    <text evidence="2">The sequence shown here is derived from an EMBL/GenBank/DDBJ whole genome shotgun (WGS) entry which is preliminary data.</text>
</comment>
<accession>A0A167ANB5</accession>
<proteinExistence type="predicted"/>
<sequence length="472" mass="55083">MARTEFVSGIFKLPTPAIPKKIYQEVKKQYIQRLDKQFSVVMCPLDAPEITYFDHIEVFVSQPTDQEANLKEQRGNISAASAHVRPMFSGDKRCLLAAVPWPKESYNFGLYNGKYIQIEVQICPTAKDVQWEIFRRCHGKLWECIQWVINPYGLVCENDKFYLEIKQIRDVRRSHSRIYLTSDPSEFLDFLGLSQRRFWSAPFHTVNEMFEFVAQCRMFCTRRGYPQRGQGKVTRGQTETTNSMIRLRSPLFQKFVLSYTPACRQTQQYIKPRSSPKKILKESIERFKLAGEPFRRSINTLIREQEKFIVIFLINGGIPEVTDPSAYQEQCYRICLINALIEIIIMGDEKYGIMPAQRLKDEYGLYSINRVRDFIEQRSREVGDAAHCYHSDWCFEVQLGLMEEARNGVQHENDGSTCDTKGKMKETDEADVEEEEGGEGGDEEEGEEEEEEDGDYNDYHDDYCDDYFDEDD</sequence>
<evidence type="ECO:0000313" key="3">
    <source>
        <dbReference type="Proteomes" id="UP000243498"/>
    </source>
</evidence>
<name>A0A167ANB5_METRR</name>
<evidence type="ECO:0000256" key="1">
    <source>
        <dbReference type="SAM" id="MobiDB-lite"/>
    </source>
</evidence>
<feature type="compositionally biased region" description="Basic and acidic residues" evidence="1">
    <location>
        <begin position="408"/>
        <end position="427"/>
    </location>
</feature>
<feature type="compositionally biased region" description="Acidic residues" evidence="1">
    <location>
        <begin position="428"/>
        <end position="456"/>
    </location>
</feature>
<organism evidence="2 3">
    <name type="scientific">Metarhizium rileyi (strain RCEF 4871)</name>
    <name type="common">Nomuraea rileyi</name>
    <dbReference type="NCBI Taxonomy" id="1649241"/>
    <lineage>
        <taxon>Eukaryota</taxon>
        <taxon>Fungi</taxon>
        <taxon>Dikarya</taxon>
        <taxon>Ascomycota</taxon>
        <taxon>Pezizomycotina</taxon>
        <taxon>Sordariomycetes</taxon>
        <taxon>Hypocreomycetidae</taxon>
        <taxon>Hypocreales</taxon>
        <taxon>Clavicipitaceae</taxon>
        <taxon>Metarhizium</taxon>
    </lineage>
</organism>
<dbReference type="Proteomes" id="UP000243498">
    <property type="component" value="Unassembled WGS sequence"/>
</dbReference>
<feature type="region of interest" description="Disordered" evidence="1">
    <location>
        <begin position="408"/>
        <end position="472"/>
    </location>
</feature>
<protein>
    <submittedName>
        <fullName evidence="2">Uncharacterized protein</fullName>
    </submittedName>
</protein>
<keyword evidence="3" id="KW-1185">Reference proteome</keyword>
<evidence type="ECO:0000313" key="2">
    <source>
        <dbReference type="EMBL" id="OAA39100.1"/>
    </source>
</evidence>
<feature type="compositionally biased region" description="Acidic residues" evidence="1">
    <location>
        <begin position="463"/>
        <end position="472"/>
    </location>
</feature>
<gene>
    <name evidence="2" type="ORF">NOR_06360</name>
</gene>
<reference evidence="2 3" key="1">
    <citation type="journal article" date="2016" name="Genome Biol. Evol.">
        <title>Divergent and convergent evolution of fungal pathogenicity.</title>
        <authorList>
            <person name="Shang Y."/>
            <person name="Xiao G."/>
            <person name="Zheng P."/>
            <person name="Cen K."/>
            <person name="Zhan S."/>
            <person name="Wang C."/>
        </authorList>
    </citation>
    <scope>NUCLEOTIDE SEQUENCE [LARGE SCALE GENOMIC DNA]</scope>
    <source>
        <strain evidence="2 3">RCEF 4871</strain>
    </source>
</reference>
<dbReference type="AlphaFoldDB" id="A0A167ANB5"/>